<dbReference type="Gene3D" id="3.40.250.10">
    <property type="entry name" value="Rhodanese-like domain"/>
    <property type="match status" value="1"/>
</dbReference>
<dbReference type="InterPro" id="IPR036873">
    <property type="entry name" value="Rhodanese-like_dom_sf"/>
</dbReference>
<dbReference type="Pfam" id="PF00581">
    <property type="entry name" value="Rhodanese"/>
    <property type="match status" value="1"/>
</dbReference>
<sequence length="108" mass="12353">MFDFFKTKKKYENASAEKFQQLMQENPDAVILDVRTAGEFRQDAIKKARNLDMMSFDFGQKIGQLDKDKTYLVYCRSGNRSARACGLMADAGIEKVYNLSGGIMSWPY</sequence>
<organism evidence="2 3">
    <name type="scientific">Arundinibacter roseus</name>
    <dbReference type="NCBI Taxonomy" id="2070510"/>
    <lineage>
        <taxon>Bacteria</taxon>
        <taxon>Pseudomonadati</taxon>
        <taxon>Bacteroidota</taxon>
        <taxon>Cytophagia</taxon>
        <taxon>Cytophagales</taxon>
        <taxon>Spirosomataceae</taxon>
        <taxon>Arundinibacter</taxon>
    </lineage>
</organism>
<reference evidence="2 3" key="1">
    <citation type="submission" date="2019-02" db="EMBL/GenBank/DDBJ databases">
        <title>Arundinibacter roseus gen. nov., sp. nov., a new member of the family Cytophagaceae.</title>
        <authorList>
            <person name="Szuroczki S."/>
            <person name="Khayer B."/>
            <person name="Sproer C."/>
            <person name="Toumi M."/>
            <person name="Szabo A."/>
            <person name="Felfoldi T."/>
            <person name="Schumann P."/>
            <person name="Toth E."/>
        </authorList>
    </citation>
    <scope>NUCLEOTIDE SEQUENCE [LARGE SCALE GENOMIC DNA]</scope>
    <source>
        <strain evidence="2 3">DMA-k-7a</strain>
    </source>
</reference>
<evidence type="ECO:0000313" key="3">
    <source>
        <dbReference type="Proteomes" id="UP000295706"/>
    </source>
</evidence>
<dbReference type="RefSeq" id="WP_132115260.1">
    <property type="nucleotide sequence ID" value="NZ_SMJU01000003.1"/>
</dbReference>
<dbReference type="InterPro" id="IPR001763">
    <property type="entry name" value="Rhodanese-like_dom"/>
</dbReference>
<name>A0A4R4KH74_9BACT</name>
<dbReference type="AlphaFoldDB" id="A0A4R4KH74"/>
<evidence type="ECO:0000313" key="2">
    <source>
        <dbReference type="EMBL" id="TDB67358.1"/>
    </source>
</evidence>
<keyword evidence="3" id="KW-1185">Reference proteome</keyword>
<dbReference type="InterPro" id="IPR050229">
    <property type="entry name" value="GlpE_sulfurtransferase"/>
</dbReference>
<dbReference type="EMBL" id="SMJU01000003">
    <property type="protein sequence ID" value="TDB67358.1"/>
    <property type="molecule type" value="Genomic_DNA"/>
</dbReference>
<dbReference type="SMART" id="SM00450">
    <property type="entry name" value="RHOD"/>
    <property type="match status" value="1"/>
</dbReference>
<evidence type="ECO:0000259" key="1">
    <source>
        <dbReference type="PROSITE" id="PS50206"/>
    </source>
</evidence>
<dbReference type="PANTHER" id="PTHR43031">
    <property type="entry name" value="FAD-DEPENDENT OXIDOREDUCTASE"/>
    <property type="match status" value="1"/>
</dbReference>
<dbReference type="CDD" id="cd00158">
    <property type="entry name" value="RHOD"/>
    <property type="match status" value="1"/>
</dbReference>
<proteinExistence type="predicted"/>
<dbReference type="PROSITE" id="PS50206">
    <property type="entry name" value="RHODANESE_3"/>
    <property type="match status" value="1"/>
</dbReference>
<dbReference type="SUPFAM" id="SSF52821">
    <property type="entry name" value="Rhodanese/Cell cycle control phosphatase"/>
    <property type="match status" value="1"/>
</dbReference>
<comment type="caution">
    <text evidence="2">The sequence shown here is derived from an EMBL/GenBank/DDBJ whole genome shotgun (WGS) entry which is preliminary data.</text>
</comment>
<feature type="domain" description="Rhodanese" evidence="1">
    <location>
        <begin position="25"/>
        <end position="107"/>
    </location>
</feature>
<accession>A0A4R4KH74</accession>
<dbReference type="PANTHER" id="PTHR43031:SF1">
    <property type="entry name" value="PYRIDINE NUCLEOTIDE-DISULPHIDE OXIDOREDUCTASE"/>
    <property type="match status" value="1"/>
</dbReference>
<gene>
    <name evidence="2" type="ORF">EZE20_05265</name>
</gene>
<protein>
    <submittedName>
        <fullName evidence="2">Rhodanese-like domain-containing protein</fullName>
    </submittedName>
</protein>
<dbReference type="Proteomes" id="UP000295706">
    <property type="component" value="Unassembled WGS sequence"/>
</dbReference>
<dbReference type="OrthoDB" id="9808735at2"/>